<evidence type="ECO:0000256" key="7">
    <source>
        <dbReference type="ARBA" id="ARBA00023136"/>
    </source>
</evidence>
<sequence length="456" mass="49279">MLDLTPKRNRHTIAPVRIICFSFLLIILVGTILLTLPISSKAGTVTSPLNCLFTATSATCVTGLVVYDTFTQWTPFGQGVILVLIQLGGLGLVSFTTFFTLSIRGKLGLRDLRIAGEHMNFGSLDGIQSVMNTIIRVTLLCEGIGAILLMFRFIPMFGLEGIFVSVFMAVSAYCNAGFDLLGQLEPGANLTVIADDWFVQLVLAALIIVGGLGFIVFHDIFTSRKHHEKVHNLMLHSKIVLITTGLLLLIGTVLIFILEYNHTLSGKPLWEKAVNSFFSSTTARTAGFNVINYGEAVPLTKMLTCVLMFIGASPGGTGGGVKTSTLFVLLMTVYSVMRGFEDTTTFKRRVGRSTIYKAIALVFFSIMLLTISTILLMIFDSDQSGLNLLFETTSAFSTTGLSAIGSGNLSAPSKIVLILLMYIGRVGPISFILTLNSTYGSKGKNMTLPEGKVMVG</sequence>
<comment type="caution">
    <text evidence="9">The sequence shown here is derived from an EMBL/GenBank/DDBJ whole genome shotgun (WGS) entry which is preliminary data.</text>
</comment>
<organism evidence="9 10">
    <name type="scientific">Clostridium facile</name>
    <dbReference type="NCBI Taxonomy" id="2763035"/>
    <lineage>
        <taxon>Bacteria</taxon>
        <taxon>Bacillati</taxon>
        <taxon>Bacillota</taxon>
        <taxon>Clostridia</taxon>
        <taxon>Eubacteriales</taxon>
        <taxon>Clostridiaceae</taxon>
        <taxon>Clostridium</taxon>
    </lineage>
</organism>
<keyword evidence="4 8" id="KW-0812">Transmembrane</keyword>
<name>A0ABR7IR93_9CLOT</name>
<dbReference type="EMBL" id="JACOQK010000001">
    <property type="protein sequence ID" value="MBC5787655.1"/>
    <property type="molecule type" value="Genomic_DNA"/>
</dbReference>
<feature type="transmembrane region" description="Helical" evidence="8">
    <location>
        <begin position="12"/>
        <end position="36"/>
    </location>
</feature>
<evidence type="ECO:0000256" key="6">
    <source>
        <dbReference type="ARBA" id="ARBA00023065"/>
    </source>
</evidence>
<evidence type="ECO:0000256" key="2">
    <source>
        <dbReference type="ARBA" id="ARBA00022448"/>
    </source>
</evidence>
<dbReference type="RefSeq" id="WP_186996523.1">
    <property type="nucleotide sequence ID" value="NZ_JACOQK010000001.1"/>
</dbReference>
<keyword evidence="5 8" id="KW-1133">Transmembrane helix</keyword>
<evidence type="ECO:0008006" key="11">
    <source>
        <dbReference type="Google" id="ProtNLM"/>
    </source>
</evidence>
<evidence type="ECO:0000256" key="1">
    <source>
        <dbReference type="ARBA" id="ARBA00004651"/>
    </source>
</evidence>
<dbReference type="PANTHER" id="PTHR32024:SF1">
    <property type="entry name" value="KTR SYSTEM POTASSIUM UPTAKE PROTEIN B"/>
    <property type="match status" value="1"/>
</dbReference>
<feature type="transmembrane region" description="Helical" evidence="8">
    <location>
        <begin position="239"/>
        <end position="258"/>
    </location>
</feature>
<keyword evidence="2" id="KW-0813">Transport</keyword>
<keyword evidence="7 8" id="KW-0472">Membrane</keyword>
<dbReference type="Proteomes" id="UP000649151">
    <property type="component" value="Unassembled WGS sequence"/>
</dbReference>
<feature type="transmembrane region" description="Helical" evidence="8">
    <location>
        <begin position="415"/>
        <end position="436"/>
    </location>
</feature>
<protein>
    <recommendedName>
        <fullName evidence="11">Trk system potassium uptake protein TrkH</fullName>
    </recommendedName>
</protein>
<evidence type="ECO:0000256" key="3">
    <source>
        <dbReference type="ARBA" id="ARBA00022475"/>
    </source>
</evidence>
<dbReference type="InterPro" id="IPR003445">
    <property type="entry name" value="Cat_transpt"/>
</dbReference>
<feature type="transmembrane region" description="Helical" evidence="8">
    <location>
        <begin position="48"/>
        <end position="67"/>
    </location>
</feature>
<evidence type="ECO:0000256" key="4">
    <source>
        <dbReference type="ARBA" id="ARBA00022692"/>
    </source>
</evidence>
<accession>A0ABR7IR93</accession>
<evidence type="ECO:0000313" key="10">
    <source>
        <dbReference type="Proteomes" id="UP000649151"/>
    </source>
</evidence>
<feature type="transmembrane region" description="Helical" evidence="8">
    <location>
        <begin position="198"/>
        <end position="218"/>
    </location>
</feature>
<feature type="transmembrane region" description="Helical" evidence="8">
    <location>
        <begin position="319"/>
        <end position="337"/>
    </location>
</feature>
<evidence type="ECO:0000256" key="8">
    <source>
        <dbReference type="SAM" id="Phobius"/>
    </source>
</evidence>
<comment type="subcellular location">
    <subcellularLocation>
        <location evidence="1">Cell membrane</location>
        <topology evidence="1">Multi-pass membrane protein</topology>
    </subcellularLocation>
</comment>
<keyword evidence="3" id="KW-1003">Cell membrane</keyword>
<keyword evidence="10" id="KW-1185">Reference proteome</keyword>
<proteinExistence type="predicted"/>
<feature type="transmembrane region" description="Helical" evidence="8">
    <location>
        <begin position="157"/>
        <end position="178"/>
    </location>
</feature>
<dbReference type="Pfam" id="PF02386">
    <property type="entry name" value="TrkH"/>
    <property type="match status" value="1"/>
</dbReference>
<dbReference type="PANTHER" id="PTHR32024">
    <property type="entry name" value="TRK SYSTEM POTASSIUM UPTAKE PROTEIN TRKG-RELATED"/>
    <property type="match status" value="1"/>
</dbReference>
<evidence type="ECO:0000313" key="9">
    <source>
        <dbReference type="EMBL" id="MBC5787655.1"/>
    </source>
</evidence>
<feature type="transmembrane region" description="Helical" evidence="8">
    <location>
        <begin position="358"/>
        <end position="379"/>
    </location>
</feature>
<feature type="transmembrane region" description="Helical" evidence="8">
    <location>
        <begin position="79"/>
        <end position="103"/>
    </location>
</feature>
<evidence type="ECO:0000256" key="5">
    <source>
        <dbReference type="ARBA" id="ARBA00022989"/>
    </source>
</evidence>
<keyword evidence="6" id="KW-0406">Ion transport</keyword>
<gene>
    <name evidence="9" type="ORF">H8Z77_06435</name>
</gene>
<reference evidence="9 10" key="1">
    <citation type="submission" date="2020-08" db="EMBL/GenBank/DDBJ databases">
        <title>Genome public.</title>
        <authorList>
            <person name="Liu C."/>
            <person name="Sun Q."/>
        </authorList>
    </citation>
    <scope>NUCLEOTIDE SEQUENCE [LARGE SCALE GENOMIC DNA]</scope>
    <source>
        <strain evidence="9 10">NSJ-27</strain>
    </source>
</reference>